<evidence type="ECO:0000313" key="4">
    <source>
        <dbReference type="Proteomes" id="UP000787625"/>
    </source>
</evidence>
<reference evidence="3" key="1">
    <citation type="journal article" date="2021" name="PeerJ">
        <title>Extensive microbial diversity within the chicken gut microbiome revealed by metagenomics and culture.</title>
        <authorList>
            <person name="Gilroy R."/>
            <person name="Ravi A."/>
            <person name="Getino M."/>
            <person name="Pursley I."/>
            <person name="Horton D.L."/>
            <person name="Alikhan N.F."/>
            <person name="Baker D."/>
            <person name="Gharbi K."/>
            <person name="Hall N."/>
            <person name="Watson M."/>
            <person name="Adriaenssens E.M."/>
            <person name="Foster-Nyarko E."/>
            <person name="Jarju S."/>
            <person name="Secka A."/>
            <person name="Antonio M."/>
            <person name="Oren A."/>
            <person name="Chaudhuri R.R."/>
            <person name="La Ragione R."/>
            <person name="Hildebrand F."/>
            <person name="Pallen M.J."/>
        </authorList>
    </citation>
    <scope>NUCLEOTIDE SEQUENCE</scope>
    <source>
        <strain evidence="3">MalCec1-1739</strain>
    </source>
</reference>
<dbReference type="InterPro" id="IPR003509">
    <property type="entry name" value="UPF0102_YraN-like"/>
</dbReference>
<dbReference type="HAMAP" id="MF_00048">
    <property type="entry name" value="UPF0102"/>
    <property type="match status" value="1"/>
</dbReference>
<reference evidence="3" key="2">
    <citation type="submission" date="2021-04" db="EMBL/GenBank/DDBJ databases">
        <authorList>
            <person name="Gilroy R."/>
        </authorList>
    </citation>
    <scope>NUCLEOTIDE SEQUENCE</scope>
    <source>
        <strain evidence="3">MalCec1-1739</strain>
    </source>
</reference>
<dbReference type="EMBL" id="DWUP01000009">
    <property type="protein sequence ID" value="HJD52187.1"/>
    <property type="molecule type" value="Genomic_DNA"/>
</dbReference>
<dbReference type="AlphaFoldDB" id="A0A9D2UGT1"/>
<gene>
    <name evidence="3" type="ORF">IAA93_00445</name>
</gene>
<comment type="similarity">
    <text evidence="1 2">Belongs to the UPF0102 family.</text>
</comment>
<proteinExistence type="inferred from homology"/>
<evidence type="ECO:0000256" key="2">
    <source>
        <dbReference type="HAMAP-Rule" id="MF_00048"/>
    </source>
</evidence>
<dbReference type="Pfam" id="PF02021">
    <property type="entry name" value="UPF0102"/>
    <property type="match status" value="1"/>
</dbReference>
<dbReference type="PANTHER" id="PTHR34039">
    <property type="entry name" value="UPF0102 PROTEIN YRAN"/>
    <property type="match status" value="1"/>
</dbReference>
<dbReference type="InterPro" id="IPR011335">
    <property type="entry name" value="Restrct_endonuc-II-like"/>
</dbReference>
<evidence type="ECO:0000256" key="1">
    <source>
        <dbReference type="ARBA" id="ARBA00006738"/>
    </source>
</evidence>
<dbReference type="InterPro" id="IPR011856">
    <property type="entry name" value="tRNA_endonuc-like_dom_sf"/>
</dbReference>
<accession>A0A9D2UGT1</accession>
<protein>
    <recommendedName>
        <fullName evidence="2">UPF0102 protein IAA93_00445</fullName>
    </recommendedName>
</protein>
<sequence>MAEHNELGMMGEEMATRLLSGKGYRIRERNWRSGKLELDIIAETGGEIIFVEVKTRRNDYFTTPKDAITPKKIKNIVMAADAYIKEHEIDLPARFDVIEVVGTGDDAMIDHIEGAFLPPLM</sequence>
<dbReference type="CDD" id="cd20736">
    <property type="entry name" value="PoNe_Nuclease"/>
    <property type="match status" value="1"/>
</dbReference>
<dbReference type="Proteomes" id="UP000787625">
    <property type="component" value="Unassembled WGS sequence"/>
</dbReference>
<name>A0A9D2UGT1_9BACT</name>
<dbReference type="Gene3D" id="3.40.1350.10">
    <property type="match status" value="1"/>
</dbReference>
<evidence type="ECO:0000313" key="3">
    <source>
        <dbReference type="EMBL" id="HJD52187.1"/>
    </source>
</evidence>
<dbReference type="GO" id="GO:0003676">
    <property type="term" value="F:nucleic acid binding"/>
    <property type="evidence" value="ECO:0007669"/>
    <property type="project" value="InterPro"/>
</dbReference>
<comment type="caution">
    <text evidence="3">The sequence shown here is derived from an EMBL/GenBank/DDBJ whole genome shotgun (WGS) entry which is preliminary data.</text>
</comment>
<dbReference type="SUPFAM" id="SSF52980">
    <property type="entry name" value="Restriction endonuclease-like"/>
    <property type="match status" value="1"/>
</dbReference>
<organism evidence="3 4">
    <name type="scientific">Candidatus Avibacteroides avistercoris</name>
    <dbReference type="NCBI Taxonomy" id="2840690"/>
    <lineage>
        <taxon>Bacteria</taxon>
        <taxon>Pseudomonadati</taxon>
        <taxon>Bacteroidota</taxon>
        <taxon>Bacteroidia</taxon>
        <taxon>Bacteroidales</taxon>
        <taxon>Bacteroidaceae</taxon>
        <taxon>Bacteroidaceae incertae sedis</taxon>
        <taxon>Candidatus Avibacteroides</taxon>
    </lineage>
</organism>
<dbReference type="PANTHER" id="PTHR34039:SF1">
    <property type="entry name" value="UPF0102 PROTEIN YRAN"/>
    <property type="match status" value="1"/>
</dbReference>